<feature type="transmembrane region" description="Helical" evidence="7">
    <location>
        <begin position="358"/>
        <end position="379"/>
    </location>
</feature>
<feature type="transmembrane region" description="Helical" evidence="7">
    <location>
        <begin position="228"/>
        <end position="255"/>
    </location>
</feature>
<dbReference type="InterPro" id="IPR050171">
    <property type="entry name" value="MFS_Transporters"/>
</dbReference>
<dbReference type="InterPro" id="IPR036259">
    <property type="entry name" value="MFS_trans_sf"/>
</dbReference>
<comment type="subcellular location">
    <subcellularLocation>
        <location evidence="1">Cell membrane</location>
        <topology evidence="1">Multi-pass membrane protein</topology>
    </subcellularLocation>
</comment>
<keyword evidence="2" id="KW-0813">Transport</keyword>
<dbReference type="SUPFAM" id="SSF103473">
    <property type="entry name" value="MFS general substrate transporter"/>
    <property type="match status" value="1"/>
</dbReference>
<sequence>MLRHKGEARLVCTAVARHSYRLGYLTAMVIDTIGNGLWIPFALLFFTHGRGMRLADAGAALTMGSLVSLLVGGFLTGAVVDRIGPFRAATLSSLIRVIAFPCYLADNTVASLAIIAVAVSFAGRLFWVAHPGMVRALAPSEEARVGLFSLISAFRSIGLGIGGLIASLGVWAERGNGLFWSSIVVANAISFALCGLLFWRLRRFDHKTEHCAGSGVGRYRDVLAQRRFLVFVAAIFVLALANVGFDSILPVYLLALGFPAWAPPIAYLLASILIAAFAPLATKWGRRRSGLRLLALAAALLGIAFAALIAMVAVDDVGRTALLGVAVTFFGLAAATWGATALNTMLNFVPRGRAGRHSAVYSLSWGVAIAVGPGLFSSLFTLGRVLPWIFLGVVLVFAVTAFLASSRAARHTLGASGQ</sequence>
<dbReference type="InterPro" id="IPR020846">
    <property type="entry name" value="MFS_dom"/>
</dbReference>
<feature type="domain" description="Major facilitator superfamily (MFS) profile" evidence="8">
    <location>
        <begin position="1"/>
        <end position="409"/>
    </location>
</feature>
<evidence type="ECO:0000256" key="5">
    <source>
        <dbReference type="ARBA" id="ARBA00022989"/>
    </source>
</evidence>
<dbReference type="InterPro" id="IPR011701">
    <property type="entry name" value="MFS"/>
</dbReference>
<evidence type="ECO:0000256" key="7">
    <source>
        <dbReference type="SAM" id="Phobius"/>
    </source>
</evidence>
<feature type="transmembrane region" description="Helical" evidence="7">
    <location>
        <begin position="24"/>
        <end position="46"/>
    </location>
</feature>
<feature type="transmembrane region" description="Helical" evidence="7">
    <location>
        <begin position="293"/>
        <end position="314"/>
    </location>
</feature>
<dbReference type="PANTHER" id="PTHR23517:SF2">
    <property type="entry name" value="MULTIDRUG RESISTANCE PROTEIN MDTH"/>
    <property type="match status" value="1"/>
</dbReference>
<feature type="transmembrane region" description="Helical" evidence="7">
    <location>
        <begin position="58"/>
        <end position="80"/>
    </location>
</feature>
<dbReference type="RefSeq" id="WP_204802736.1">
    <property type="nucleotide sequence ID" value="NZ_CAJMWM010000001.1"/>
</dbReference>
<keyword evidence="5 7" id="KW-1133">Transmembrane helix</keyword>
<protein>
    <submittedName>
        <fullName evidence="9">Major Facilitator Superfamily protein</fullName>
    </submittedName>
</protein>
<keyword evidence="3" id="KW-1003">Cell membrane</keyword>
<feature type="transmembrane region" description="Helical" evidence="7">
    <location>
        <begin position="147"/>
        <end position="172"/>
    </location>
</feature>
<reference evidence="9" key="1">
    <citation type="submission" date="2019-05" db="EMBL/GenBank/DDBJ databases">
        <authorList>
            <person name="Naeem R."/>
            <person name="Antony C."/>
            <person name="Guan Q."/>
        </authorList>
    </citation>
    <scope>NUCLEOTIDE SEQUENCE</scope>
    <source>
        <strain evidence="9">2</strain>
    </source>
</reference>
<feature type="transmembrane region" description="Helical" evidence="7">
    <location>
        <begin position="320"/>
        <end position="346"/>
    </location>
</feature>
<dbReference type="Pfam" id="PF07690">
    <property type="entry name" value="MFS_1"/>
    <property type="match status" value="1"/>
</dbReference>
<keyword evidence="6 7" id="KW-0472">Membrane</keyword>
<dbReference type="EMBL" id="LR589124">
    <property type="protein sequence ID" value="VTP01899.1"/>
    <property type="molecule type" value="Genomic_DNA"/>
</dbReference>
<gene>
    <name evidence="9" type="ORF">BIN_B_04269</name>
</gene>
<evidence type="ECO:0000313" key="9">
    <source>
        <dbReference type="EMBL" id="VTP01899.1"/>
    </source>
</evidence>
<evidence type="ECO:0000256" key="2">
    <source>
        <dbReference type="ARBA" id="ARBA00022448"/>
    </source>
</evidence>
<accession>A0A653EX38</accession>
<feature type="transmembrane region" description="Helical" evidence="7">
    <location>
        <begin position="261"/>
        <end position="281"/>
    </location>
</feature>
<dbReference type="PANTHER" id="PTHR23517">
    <property type="entry name" value="RESISTANCE PROTEIN MDTM, PUTATIVE-RELATED-RELATED"/>
    <property type="match status" value="1"/>
</dbReference>
<dbReference type="GO" id="GO:0022857">
    <property type="term" value="F:transmembrane transporter activity"/>
    <property type="evidence" value="ECO:0007669"/>
    <property type="project" value="InterPro"/>
</dbReference>
<dbReference type="PROSITE" id="PS50850">
    <property type="entry name" value="MFS"/>
    <property type="match status" value="1"/>
</dbReference>
<evidence type="ECO:0000256" key="3">
    <source>
        <dbReference type="ARBA" id="ARBA00022475"/>
    </source>
</evidence>
<proteinExistence type="predicted"/>
<organism evidence="9">
    <name type="scientific">Mycobacterium riyadhense</name>
    <dbReference type="NCBI Taxonomy" id="486698"/>
    <lineage>
        <taxon>Bacteria</taxon>
        <taxon>Bacillati</taxon>
        <taxon>Actinomycetota</taxon>
        <taxon>Actinomycetes</taxon>
        <taxon>Mycobacteriales</taxon>
        <taxon>Mycobacteriaceae</taxon>
        <taxon>Mycobacterium</taxon>
    </lineage>
</organism>
<evidence type="ECO:0000259" key="8">
    <source>
        <dbReference type="PROSITE" id="PS50850"/>
    </source>
</evidence>
<evidence type="ECO:0000256" key="4">
    <source>
        <dbReference type="ARBA" id="ARBA00022692"/>
    </source>
</evidence>
<feature type="transmembrane region" description="Helical" evidence="7">
    <location>
        <begin position="385"/>
        <end position="404"/>
    </location>
</feature>
<dbReference type="GO" id="GO:0005886">
    <property type="term" value="C:plasma membrane"/>
    <property type="evidence" value="ECO:0007669"/>
    <property type="project" value="UniProtKB-SubCell"/>
</dbReference>
<keyword evidence="4 7" id="KW-0812">Transmembrane</keyword>
<name>A0A653EX38_9MYCO</name>
<dbReference type="Gene3D" id="1.20.1250.20">
    <property type="entry name" value="MFS general substrate transporter like domains"/>
    <property type="match status" value="2"/>
</dbReference>
<feature type="transmembrane region" description="Helical" evidence="7">
    <location>
        <begin position="109"/>
        <end position="127"/>
    </location>
</feature>
<evidence type="ECO:0000256" key="1">
    <source>
        <dbReference type="ARBA" id="ARBA00004651"/>
    </source>
</evidence>
<feature type="transmembrane region" description="Helical" evidence="7">
    <location>
        <begin position="178"/>
        <end position="199"/>
    </location>
</feature>
<evidence type="ECO:0000256" key="6">
    <source>
        <dbReference type="ARBA" id="ARBA00023136"/>
    </source>
</evidence>
<dbReference type="AlphaFoldDB" id="A0A653EX38"/>